<evidence type="ECO:0000313" key="2">
    <source>
        <dbReference type="EMBL" id="ODR96665.1"/>
    </source>
</evidence>
<dbReference type="EMBL" id="LPWF01000028">
    <property type="protein sequence ID" value="ODR96665.1"/>
    <property type="molecule type" value="Genomic_DNA"/>
</dbReference>
<evidence type="ECO:0000313" key="3">
    <source>
        <dbReference type="Proteomes" id="UP000094472"/>
    </source>
</evidence>
<evidence type="ECO:0000256" key="1">
    <source>
        <dbReference type="SAM" id="SignalP"/>
    </source>
</evidence>
<evidence type="ECO:0008006" key="4">
    <source>
        <dbReference type="Google" id="ProtNLM"/>
    </source>
</evidence>
<keyword evidence="3" id="KW-1185">Reference proteome</keyword>
<organism evidence="2 3">
    <name type="scientific">Methyloceanibacter superfactus</name>
    <dbReference type="NCBI Taxonomy" id="1774969"/>
    <lineage>
        <taxon>Bacteria</taxon>
        <taxon>Pseudomonadati</taxon>
        <taxon>Pseudomonadota</taxon>
        <taxon>Alphaproteobacteria</taxon>
        <taxon>Hyphomicrobiales</taxon>
        <taxon>Hyphomicrobiaceae</taxon>
        <taxon>Methyloceanibacter</taxon>
    </lineage>
</organism>
<name>A0A1E3VT41_9HYPH</name>
<gene>
    <name evidence="2" type="ORF">AUC69_13720</name>
</gene>
<keyword evidence="1" id="KW-0732">Signal</keyword>
<protein>
    <recommendedName>
        <fullName evidence="4">Rap1a immunity protein domain-containing protein</fullName>
    </recommendedName>
</protein>
<dbReference type="Proteomes" id="UP000094472">
    <property type="component" value="Unassembled WGS sequence"/>
</dbReference>
<sequence>MKTLATIATFIALTTAAHAADVSGEDLLDACDSDLHTGELGAMKEGMCLGYTMASGQILTVLGISCAPSSVSVGAMRALVIEQMRTAKKGGFPLSKTSASQIFYLALKYKGWVCKDRQADADARFLPTGR</sequence>
<comment type="caution">
    <text evidence="2">The sequence shown here is derived from an EMBL/GenBank/DDBJ whole genome shotgun (WGS) entry which is preliminary data.</text>
</comment>
<proteinExistence type="predicted"/>
<reference evidence="2 3" key="1">
    <citation type="journal article" date="2016" name="Environ. Microbiol.">
        <title>New Methyloceanibacter diversity from North Sea sediments includes methanotroph containing solely the soluble methane monooxygenase.</title>
        <authorList>
            <person name="Vekeman B."/>
            <person name="Kerckhof F.M."/>
            <person name="Cremers G."/>
            <person name="de Vos P."/>
            <person name="Vandamme P."/>
            <person name="Boon N."/>
            <person name="Op den Camp H.J."/>
            <person name="Heylen K."/>
        </authorList>
    </citation>
    <scope>NUCLEOTIDE SEQUENCE [LARGE SCALE GENOMIC DNA]</scope>
    <source>
        <strain evidence="2 3">R-67175</strain>
    </source>
</reference>
<dbReference type="RefSeq" id="WP_069442176.1">
    <property type="nucleotide sequence ID" value="NZ_LPWF01000028.1"/>
</dbReference>
<dbReference type="AlphaFoldDB" id="A0A1E3VT41"/>
<feature type="signal peptide" evidence="1">
    <location>
        <begin position="1"/>
        <end position="19"/>
    </location>
</feature>
<feature type="chain" id="PRO_5009138572" description="Rap1a immunity protein domain-containing protein" evidence="1">
    <location>
        <begin position="20"/>
        <end position="130"/>
    </location>
</feature>
<accession>A0A1E3VT41</accession>